<dbReference type="Pfam" id="PF00069">
    <property type="entry name" value="Pkinase"/>
    <property type="match status" value="1"/>
</dbReference>
<feature type="compositionally biased region" description="Polar residues" evidence="7">
    <location>
        <begin position="333"/>
        <end position="356"/>
    </location>
</feature>
<feature type="compositionally biased region" description="Polar residues" evidence="7">
    <location>
        <begin position="367"/>
        <end position="407"/>
    </location>
</feature>
<dbReference type="OrthoDB" id="10252171at2759"/>
<keyword evidence="4" id="KW-0067">ATP-binding</keyword>
<dbReference type="AlphaFoldDB" id="A0A9W4XRA6"/>
<evidence type="ECO:0000256" key="4">
    <source>
        <dbReference type="ARBA" id="ARBA00022840"/>
    </source>
</evidence>
<feature type="domain" description="Protein kinase" evidence="8">
    <location>
        <begin position="34"/>
        <end position="286"/>
    </location>
</feature>
<evidence type="ECO:0000256" key="1">
    <source>
        <dbReference type="ARBA" id="ARBA00022679"/>
    </source>
</evidence>
<dbReference type="InterPro" id="IPR011009">
    <property type="entry name" value="Kinase-like_dom_sf"/>
</dbReference>
<evidence type="ECO:0000256" key="5">
    <source>
        <dbReference type="ARBA" id="ARBA00038035"/>
    </source>
</evidence>
<evidence type="ECO:0000256" key="2">
    <source>
        <dbReference type="ARBA" id="ARBA00022741"/>
    </source>
</evidence>
<dbReference type="EMBL" id="CAOQHR010000011">
    <property type="protein sequence ID" value="CAI6340743.1"/>
    <property type="molecule type" value="Genomic_DNA"/>
</dbReference>
<evidence type="ECO:0000313" key="10">
    <source>
        <dbReference type="Proteomes" id="UP001152607"/>
    </source>
</evidence>
<dbReference type="SUPFAM" id="SSF56112">
    <property type="entry name" value="Protein kinase-like (PK-like)"/>
    <property type="match status" value="1"/>
</dbReference>
<evidence type="ECO:0000256" key="7">
    <source>
        <dbReference type="SAM" id="MobiDB-lite"/>
    </source>
</evidence>
<keyword evidence="2" id="KW-0547">Nucleotide-binding</keyword>
<evidence type="ECO:0000313" key="9">
    <source>
        <dbReference type="EMBL" id="CAI6340743.1"/>
    </source>
</evidence>
<dbReference type="PANTHER" id="PTHR48013:SF7">
    <property type="entry name" value="SERINE_THREONINE-PROTEIN KINASE SBK2"/>
    <property type="match status" value="1"/>
</dbReference>
<keyword evidence="10" id="KW-1185">Reference proteome</keyword>
<gene>
    <name evidence="9" type="ORF">PDIGIT_LOCUS13927</name>
</gene>
<dbReference type="InterPro" id="IPR000719">
    <property type="entry name" value="Prot_kinase_dom"/>
</dbReference>
<protein>
    <recommendedName>
        <fullName evidence="6">mitogen-activated protein kinase kinase</fullName>
        <ecNumber evidence="6">2.7.12.2</ecNumber>
    </recommendedName>
</protein>
<evidence type="ECO:0000256" key="6">
    <source>
        <dbReference type="ARBA" id="ARBA00038999"/>
    </source>
</evidence>
<dbReference type="Proteomes" id="UP001152607">
    <property type="component" value="Unassembled WGS sequence"/>
</dbReference>
<keyword evidence="1" id="KW-0808">Transferase</keyword>
<name>A0A9W4XRA6_9PLEO</name>
<dbReference type="PROSITE" id="PS50011">
    <property type="entry name" value="PROTEIN_KINASE_DOM"/>
    <property type="match status" value="1"/>
</dbReference>
<feature type="region of interest" description="Disordered" evidence="7">
    <location>
        <begin position="333"/>
        <end position="455"/>
    </location>
</feature>
<dbReference type="GO" id="GO:0005524">
    <property type="term" value="F:ATP binding"/>
    <property type="evidence" value="ECO:0007669"/>
    <property type="project" value="UniProtKB-KW"/>
</dbReference>
<dbReference type="GO" id="GO:0004708">
    <property type="term" value="F:MAP kinase kinase activity"/>
    <property type="evidence" value="ECO:0007669"/>
    <property type="project" value="UniProtKB-EC"/>
</dbReference>
<evidence type="ECO:0000259" key="8">
    <source>
        <dbReference type="PROSITE" id="PS50011"/>
    </source>
</evidence>
<keyword evidence="3" id="KW-0418">Kinase</keyword>
<comment type="caution">
    <text evidence="9">The sequence shown here is derived from an EMBL/GenBank/DDBJ whole genome shotgun (WGS) entry which is preliminary data.</text>
</comment>
<dbReference type="PANTHER" id="PTHR48013">
    <property type="entry name" value="DUAL SPECIFICITY MITOGEN-ACTIVATED PROTEIN KINASE KINASE 5-RELATED"/>
    <property type="match status" value="1"/>
</dbReference>
<proteinExistence type="inferred from homology"/>
<evidence type="ECO:0000256" key="3">
    <source>
        <dbReference type="ARBA" id="ARBA00022777"/>
    </source>
</evidence>
<sequence length="455" mass="50585">MNSIHNSLVRDTMLHAVVTPTHTEHSFSGRKETWIRIRELGRGGCGTVWLEKCDKVREDIPSLRAVKQIRVDARQPVDPSKELEAFAKFSQPRFEPFFVKSFGWFATSDSIFITSMYHELGDLDGFLQQPLPEVEARLIAEQLLEGLSHMHDNGFVHRDLKPKWVVRITDFGITKKFVDNATVNHTVTGTPGYMAPEIFNSSLKGPPPLIDMFALGSMIYFMLTNELPIRNWPELQQYGTQPHRRIATNYHGAEVTKEARDLVTALLARSPMDRPTAAAAMINPWFEQNHGDEADWSDYESSEEDVAELGVHLNSMNPWRKPGGSQVVPLATNAWSTEPPSSSGAMQATNTWSTEPSFRPDPARTQPVRQSRTSNALRNPSGSVPASNLFQTQVASTPSSHTSPHLASSQQSPPLVSPPSTHPSQNPPVRSPQSTVGQAQLVNPVPMPTQEIFSL</sequence>
<comment type="similarity">
    <text evidence="5">Belongs to the protein kinase superfamily. STE Ser/Thr protein kinase family. MAP kinase kinase subfamily.</text>
</comment>
<organism evidence="9 10">
    <name type="scientific">Periconia digitata</name>
    <dbReference type="NCBI Taxonomy" id="1303443"/>
    <lineage>
        <taxon>Eukaryota</taxon>
        <taxon>Fungi</taxon>
        <taxon>Dikarya</taxon>
        <taxon>Ascomycota</taxon>
        <taxon>Pezizomycotina</taxon>
        <taxon>Dothideomycetes</taxon>
        <taxon>Pleosporomycetidae</taxon>
        <taxon>Pleosporales</taxon>
        <taxon>Massarineae</taxon>
        <taxon>Periconiaceae</taxon>
        <taxon>Periconia</taxon>
    </lineage>
</organism>
<reference evidence="9" key="1">
    <citation type="submission" date="2023-01" db="EMBL/GenBank/DDBJ databases">
        <authorList>
            <person name="Van Ghelder C."/>
            <person name="Rancurel C."/>
        </authorList>
    </citation>
    <scope>NUCLEOTIDE SEQUENCE</scope>
    <source>
        <strain evidence="9">CNCM I-4278</strain>
    </source>
</reference>
<dbReference type="EC" id="2.7.12.2" evidence="6"/>
<feature type="compositionally biased region" description="Polar residues" evidence="7">
    <location>
        <begin position="431"/>
        <end position="441"/>
    </location>
</feature>
<dbReference type="Gene3D" id="1.10.510.10">
    <property type="entry name" value="Transferase(Phosphotransferase) domain 1"/>
    <property type="match status" value="1"/>
</dbReference>
<feature type="compositionally biased region" description="Pro residues" evidence="7">
    <location>
        <begin position="415"/>
        <end position="430"/>
    </location>
</feature>
<accession>A0A9W4XRA6</accession>